<evidence type="ECO:0000256" key="9">
    <source>
        <dbReference type="SAM" id="SignalP"/>
    </source>
</evidence>
<keyword evidence="12" id="KW-1185">Reference proteome</keyword>
<feature type="domain" description="Fibronectin type-III" evidence="10">
    <location>
        <begin position="123"/>
        <end position="222"/>
    </location>
</feature>
<dbReference type="PANTHER" id="PTHR23037:SF7">
    <property type="entry name" value="INTERLEUKIN-21 RECEPTOR"/>
    <property type="match status" value="1"/>
</dbReference>
<keyword evidence="4 8" id="KW-1133">Transmembrane helix</keyword>
<dbReference type="OMA" id="PQHENQI"/>
<dbReference type="Gene3D" id="2.60.40.10">
    <property type="entry name" value="Immunoglobulins"/>
    <property type="match status" value="1"/>
</dbReference>
<evidence type="ECO:0000256" key="4">
    <source>
        <dbReference type="ARBA" id="ARBA00022989"/>
    </source>
</evidence>
<dbReference type="PANTHER" id="PTHR23037">
    <property type="entry name" value="CYTOKINE RECEPTOR"/>
    <property type="match status" value="1"/>
</dbReference>
<evidence type="ECO:0000256" key="1">
    <source>
        <dbReference type="ARBA" id="ARBA00004479"/>
    </source>
</evidence>
<dbReference type="GeneID" id="127367397"/>
<protein>
    <recommendedName>
        <fullName evidence="10">Fibronectin type-III domain-containing protein</fullName>
    </recommendedName>
</protein>
<dbReference type="PROSITE" id="PS50853">
    <property type="entry name" value="FN3"/>
    <property type="match status" value="1"/>
</dbReference>
<name>A0A8C4EIG5_DICLA</name>
<keyword evidence="3 9" id="KW-0732">Signal</keyword>
<evidence type="ECO:0000256" key="8">
    <source>
        <dbReference type="SAM" id="Phobius"/>
    </source>
</evidence>
<dbReference type="InterPro" id="IPR003961">
    <property type="entry name" value="FN3_dom"/>
</dbReference>
<feature type="signal peptide" evidence="9">
    <location>
        <begin position="1"/>
        <end position="23"/>
    </location>
</feature>
<dbReference type="CDD" id="cd00063">
    <property type="entry name" value="FN3"/>
    <property type="match status" value="1"/>
</dbReference>
<organism evidence="11 12">
    <name type="scientific">Dicentrarchus labrax</name>
    <name type="common">European seabass</name>
    <name type="synonym">Morone labrax</name>
    <dbReference type="NCBI Taxonomy" id="13489"/>
    <lineage>
        <taxon>Eukaryota</taxon>
        <taxon>Metazoa</taxon>
        <taxon>Chordata</taxon>
        <taxon>Craniata</taxon>
        <taxon>Vertebrata</taxon>
        <taxon>Euteleostomi</taxon>
        <taxon>Actinopterygii</taxon>
        <taxon>Neopterygii</taxon>
        <taxon>Teleostei</taxon>
        <taxon>Neoteleostei</taxon>
        <taxon>Acanthomorphata</taxon>
        <taxon>Eupercaria</taxon>
        <taxon>Moronidae</taxon>
        <taxon>Dicentrarchus</taxon>
    </lineage>
</organism>
<evidence type="ECO:0000313" key="12">
    <source>
        <dbReference type="Proteomes" id="UP000694389"/>
    </source>
</evidence>
<evidence type="ECO:0000256" key="6">
    <source>
        <dbReference type="ARBA" id="ARBA00023170"/>
    </source>
</evidence>
<dbReference type="InterPro" id="IPR036116">
    <property type="entry name" value="FN3_sf"/>
</dbReference>
<dbReference type="OrthoDB" id="8939865at2759"/>
<dbReference type="PROSITE" id="PS01355">
    <property type="entry name" value="HEMATOPO_REC_S_F1"/>
    <property type="match status" value="1"/>
</dbReference>
<reference evidence="11" key="2">
    <citation type="submission" date="2025-09" db="UniProtKB">
        <authorList>
            <consortium name="Ensembl"/>
        </authorList>
    </citation>
    <scope>IDENTIFICATION</scope>
</reference>
<dbReference type="InterPro" id="IPR003531">
    <property type="entry name" value="Hempt_rcpt_S_F1_CS"/>
</dbReference>
<dbReference type="GO" id="GO:0009897">
    <property type="term" value="C:external side of plasma membrane"/>
    <property type="evidence" value="ECO:0007669"/>
    <property type="project" value="TreeGrafter"/>
</dbReference>
<dbReference type="GO" id="GO:0004896">
    <property type="term" value="F:cytokine receptor activity"/>
    <property type="evidence" value="ECO:0007669"/>
    <property type="project" value="InterPro"/>
</dbReference>
<dbReference type="CTD" id="100134976"/>
<evidence type="ECO:0000256" key="2">
    <source>
        <dbReference type="ARBA" id="ARBA00022692"/>
    </source>
</evidence>
<evidence type="ECO:0000256" key="3">
    <source>
        <dbReference type="ARBA" id="ARBA00022729"/>
    </source>
</evidence>
<evidence type="ECO:0000256" key="5">
    <source>
        <dbReference type="ARBA" id="ARBA00023136"/>
    </source>
</evidence>
<accession>A0A8C4EIG5</accession>
<feature type="chain" id="PRO_5035870776" description="Fibronectin type-III domain-containing protein" evidence="9">
    <location>
        <begin position="24"/>
        <end position="539"/>
    </location>
</feature>
<dbReference type="SUPFAM" id="SSF49265">
    <property type="entry name" value="Fibronectin type III"/>
    <property type="match status" value="1"/>
</dbReference>
<keyword evidence="6" id="KW-0675">Receptor</keyword>
<dbReference type="Proteomes" id="UP000694389">
    <property type="component" value="Unassembled WGS sequence"/>
</dbReference>
<dbReference type="Ensembl" id="ENSDLAT00005021130.2">
    <property type="protein sequence ID" value="ENSDLAP00005019672.2"/>
    <property type="gene ID" value="ENSDLAG00005009259.2"/>
</dbReference>
<keyword evidence="7" id="KW-0325">Glycoprotein</keyword>
<dbReference type="GeneTree" id="ENSGT00940000170682"/>
<dbReference type="RefSeq" id="XP_051263141.1">
    <property type="nucleotide sequence ID" value="XM_051407181.1"/>
</dbReference>
<evidence type="ECO:0000256" key="7">
    <source>
        <dbReference type="ARBA" id="ARBA00023180"/>
    </source>
</evidence>
<dbReference type="InterPro" id="IPR013783">
    <property type="entry name" value="Ig-like_fold"/>
</dbReference>
<feature type="transmembrane region" description="Helical" evidence="8">
    <location>
        <begin position="225"/>
        <end position="244"/>
    </location>
</feature>
<keyword evidence="5 8" id="KW-0472">Membrane</keyword>
<comment type="subcellular location">
    <subcellularLocation>
        <location evidence="1">Membrane</location>
        <topology evidence="1">Single-pass type I membrane protein</topology>
    </subcellularLocation>
</comment>
<keyword evidence="2 8" id="KW-0812">Transmembrane</keyword>
<sequence length="539" mass="61485">MALKPAFLLLLWGLTLFVHDVTPFCNVICSTDYNVSLNCSCSGSVPTYPVSIKVTCRDEDLVVTGSCEVKPPQSWCVMYPEDLYMIAGFGTRCTSSASQGDQVIMNTNESSSWALTDVVKPLPPFDVQVTNTLEFYNITWDHNNKEDCLTYTVRLRESKDLSKDPVDSFSMIEEKYILLDHKKLQPHVNYTVDVKARMCPGVLYEGPWSEWSSTEQWRTTGTDEYWWYFLLPIVLVPVLLLLCFSQKPYWQKKLQVITYVPTPNEFFKPLYHNYGGNFKEWVKPAFSEYDYLRINPQVQMKSEKQHDVLQWNNEKQSCKEDSEMKQDGNFLHMLQPHSNSLVFFQDGGSSQGTSHSTGHISIHTVTLSGEEEFEEEVVSQSSVNTLRGYQDGESFGSFGEDNREHAGYDLQEPQMSRLDRQSGVLPHHENQISIDLSVENINFQPRVQLNEPERVSLDSFVSNEQSEDGYPHVDLDTIDSGFGECSSPGASDSNIAEQIDSDLFCEHRSSNSNYVKQWMVCSTIQEDSSSSENELHETQ</sequence>
<proteinExistence type="predicted"/>
<evidence type="ECO:0000313" key="11">
    <source>
        <dbReference type="Ensembl" id="ENSDLAP00005019672.2"/>
    </source>
</evidence>
<dbReference type="RefSeq" id="XP_051263142.1">
    <property type="nucleotide sequence ID" value="XM_051407182.1"/>
</dbReference>
<reference evidence="11" key="1">
    <citation type="submission" date="2025-08" db="UniProtKB">
        <authorList>
            <consortium name="Ensembl"/>
        </authorList>
    </citation>
    <scope>IDENTIFICATION</scope>
</reference>
<dbReference type="AlphaFoldDB" id="A0A8C4EIG5"/>
<gene>
    <name evidence="11" type="primary">il21r.1</name>
</gene>
<evidence type="ECO:0000259" key="10">
    <source>
        <dbReference type="PROSITE" id="PS50853"/>
    </source>
</evidence>